<evidence type="ECO:0000256" key="1">
    <source>
        <dbReference type="SAM" id="MobiDB-lite"/>
    </source>
</evidence>
<feature type="region of interest" description="Disordered" evidence="1">
    <location>
        <begin position="1"/>
        <end position="42"/>
    </location>
</feature>
<gene>
    <name evidence="2" type="ORF">PLEPLA_LOCUS5988</name>
</gene>
<name>A0A9N7TTG3_PLEPL</name>
<comment type="caution">
    <text evidence="2">The sequence shown here is derived from an EMBL/GenBank/DDBJ whole genome shotgun (WGS) entry which is preliminary data.</text>
</comment>
<evidence type="ECO:0000313" key="3">
    <source>
        <dbReference type="Proteomes" id="UP001153269"/>
    </source>
</evidence>
<reference evidence="2" key="1">
    <citation type="submission" date="2020-03" db="EMBL/GenBank/DDBJ databases">
        <authorList>
            <person name="Weist P."/>
        </authorList>
    </citation>
    <scope>NUCLEOTIDE SEQUENCE</scope>
</reference>
<feature type="compositionally biased region" description="Polar residues" evidence="1">
    <location>
        <begin position="1"/>
        <end position="14"/>
    </location>
</feature>
<organism evidence="2 3">
    <name type="scientific">Pleuronectes platessa</name>
    <name type="common">European plaice</name>
    <dbReference type="NCBI Taxonomy" id="8262"/>
    <lineage>
        <taxon>Eukaryota</taxon>
        <taxon>Metazoa</taxon>
        <taxon>Chordata</taxon>
        <taxon>Craniata</taxon>
        <taxon>Vertebrata</taxon>
        <taxon>Euteleostomi</taxon>
        <taxon>Actinopterygii</taxon>
        <taxon>Neopterygii</taxon>
        <taxon>Teleostei</taxon>
        <taxon>Neoteleostei</taxon>
        <taxon>Acanthomorphata</taxon>
        <taxon>Carangaria</taxon>
        <taxon>Pleuronectiformes</taxon>
        <taxon>Pleuronectoidei</taxon>
        <taxon>Pleuronectidae</taxon>
        <taxon>Pleuronectes</taxon>
    </lineage>
</organism>
<evidence type="ECO:0000313" key="2">
    <source>
        <dbReference type="EMBL" id="CAB1418166.1"/>
    </source>
</evidence>
<accession>A0A9N7TTG3</accession>
<feature type="compositionally biased region" description="Basic and acidic residues" evidence="1">
    <location>
        <begin position="24"/>
        <end position="42"/>
    </location>
</feature>
<protein>
    <submittedName>
        <fullName evidence="2">Uncharacterized protein</fullName>
    </submittedName>
</protein>
<keyword evidence="3" id="KW-1185">Reference proteome</keyword>
<dbReference type="AlphaFoldDB" id="A0A9N7TTG3"/>
<sequence>MQGATPSQTETAQAQRKHIKIHVRSKDSRLQRSEVTKGHSFDQHVACPTRGLNAMDHVYSNDKDSNLDQHQFTWRTNGSTDDAINTTLHVPTWNIMGHM</sequence>
<proteinExistence type="predicted"/>
<dbReference type="EMBL" id="CADEAL010000309">
    <property type="protein sequence ID" value="CAB1418166.1"/>
    <property type="molecule type" value="Genomic_DNA"/>
</dbReference>
<dbReference type="Proteomes" id="UP001153269">
    <property type="component" value="Unassembled WGS sequence"/>
</dbReference>